<name>A0A023BD49_GRENI</name>
<protein>
    <submittedName>
        <fullName evidence="1">Uncharacterized protein</fullName>
    </submittedName>
</protein>
<dbReference type="GeneID" id="22910557"/>
<accession>A0A023BD49</accession>
<dbReference type="Proteomes" id="UP000019763">
    <property type="component" value="Unassembled WGS sequence"/>
</dbReference>
<sequence>MKVVIALGSMLVSGETMMRYLLSDHVRPELTMSSALAQRMDQERLENLLAEARGGLVLVLPTDDGWQKFPALYNAINDDGVAANKFRADLMFAAGGEMDVVGGFDALLNYAYQNDGVVDTAYGTPIKVEEDARVCLAEYDSTWSLRTTKCAQLILPPLVFDDGSLYMTSDIILPDDLWNEINVYMADSAGSAQ</sequence>
<organism evidence="1 2">
    <name type="scientific">Gregarina niphandrodes</name>
    <name type="common">Septate eugregarine</name>
    <dbReference type="NCBI Taxonomy" id="110365"/>
    <lineage>
        <taxon>Eukaryota</taxon>
        <taxon>Sar</taxon>
        <taxon>Alveolata</taxon>
        <taxon>Apicomplexa</taxon>
        <taxon>Conoidasida</taxon>
        <taxon>Gregarinasina</taxon>
        <taxon>Eugregarinorida</taxon>
        <taxon>Gregarinidae</taxon>
        <taxon>Gregarina</taxon>
    </lineage>
</organism>
<dbReference type="RefSeq" id="XP_011128694.1">
    <property type="nucleotide sequence ID" value="XM_011130392.1"/>
</dbReference>
<keyword evidence="2" id="KW-1185">Reference proteome</keyword>
<comment type="caution">
    <text evidence="1">The sequence shown here is derived from an EMBL/GenBank/DDBJ whole genome shotgun (WGS) entry which is preliminary data.</text>
</comment>
<proteinExistence type="predicted"/>
<gene>
    <name evidence="1" type="ORF">GNI_007900</name>
</gene>
<evidence type="ECO:0000313" key="1">
    <source>
        <dbReference type="EMBL" id="EZG87175.1"/>
    </source>
</evidence>
<reference evidence="1" key="1">
    <citation type="submission" date="2013-12" db="EMBL/GenBank/DDBJ databases">
        <authorList>
            <person name="Omoto C.K."/>
            <person name="Sibley D."/>
            <person name="Venepally P."/>
            <person name="Hadjithomas M."/>
            <person name="Karamycheva S."/>
            <person name="Brunk B."/>
            <person name="Roos D."/>
            <person name="Caler E."/>
            <person name="Lorenzi H."/>
        </authorList>
    </citation>
    <scope>NUCLEOTIDE SEQUENCE</scope>
</reference>
<dbReference type="AlphaFoldDB" id="A0A023BD49"/>
<evidence type="ECO:0000313" key="2">
    <source>
        <dbReference type="Proteomes" id="UP000019763"/>
    </source>
</evidence>
<dbReference type="EMBL" id="AFNH02000059">
    <property type="protein sequence ID" value="EZG87175.1"/>
    <property type="molecule type" value="Genomic_DNA"/>
</dbReference>
<dbReference type="VEuPathDB" id="CryptoDB:GNI_007900"/>